<proteinExistence type="predicted"/>
<dbReference type="Proteomes" id="UP000054843">
    <property type="component" value="Unassembled WGS sequence"/>
</dbReference>
<gene>
    <name evidence="1" type="ORF">T10_10565</name>
</gene>
<reference evidence="1 2" key="1">
    <citation type="submission" date="2015-01" db="EMBL/GenBank/DDBJ databases">
        <title>Evolution of Trichinella species and genotypes.</title>
        <authorList>
            <person name="Korhonen P.K."/>
            <person name="Edoardo P."/>
            <person name="Giuseppe L.R."/>
            <person name="Gasser R.B."/>
        </authorList>
    </citation>
    <scope>NUCLEOTIDE SEQUENCE [LARGE SCALE GENOMIC DNA]</scope>
    <source>
        <strain evidence="1">ISS1980</strain>
    </source>
</reference>
<dbReference type="EMBL" id="JYDO01000212">
    <property type="protein sequence ID" value="KRZ67045.1"/>
    <property type="molecule type" value="Genomic_DNA"/>
</dbReference>
<sequence length="65" mass="7747">MNKICYHVHRRNKRPILRAKTEQLKWGKQNNTRNAKQCNKNNSLLIKNFLKKVQCNKNERVGSLV</sequence>
<protein>
    <submittedName>
        <fullName evidence="1">Uncharacterized protein</fullName>
    </submittedName>
</protein>
<organism evidence="1 2">
    <name type="scientific">Trichinella papuae</name>
    <dbReference type="NCBI Taxonomy" id="268474"/>
    <lineage>
        <taxon>Eukaryota</taxon>
        <taxon>Metazoa</taxon>
        <taxon>Ecdysozoa</taxon>
        <taxon>Nematoda</taxon>
        <taxon>Enoplea</taxon>
        <taxon>Dorylaimia</taxon>
        <taxon>Trichinellida</taxon>
        <taxon>Trichinellidae</taxon>
        <taxon>Trichinella</taxon>
    </lineage>
</organism>
<name>A0A0V1M617_9BILA</name>
<evidence type="ECO:0000313" key="2">
    <source>
        <dbReference type="Proteomes" id="UP000054843"/>
    </source>
</evidence>
<accession>A0A0V1M617</accession>
<dbReference type="AlphaFoldDB" id="A0A0V1M617"/>
<evidence type="ECO:0000313" key="1">
    <source>
        <dbReference type="EMBL" id="KRZ67045.1"/>
    </source>
</evidence>
<keyword evidence="2" id="KW-1185">Reference proteome</keyword>
<comment type="caution">
    <text evidence="1">The sequence shown here is derived from an EMBL/GenBank/DDBJ whole genome shotgun (WGS) entry which is preliminary data.</text>
</comment>